<accession>A0ABV4BMS4</accession>
<evidence type="ECO:0000313" key="1">
    <source>
        <dbReference type="EMBL" id="MEY8000079.1"/>
    </source>
</evidence>
<sequence length="60" mass="7221">MRVNSIIKSNNGMHRYLNNIRENKREKNNENDISFYEILKQNISERMEKNSTTSMNTKNE</sequence>
<reference evidence="1 2" key="1">
    <citation type="submission" date="2024-08" db="EMBL/GenBank/DDBJ databases">
        <title>Clostridium lapicellarii sp. nov., and Clostridium renhuaiense sp. nov., two species isolated from the mud in a fermentation cellar used for producing sauce-flavour Chinese liquors.</title>
        <authorList>
            <person name="Yang F."/>
            <person name="Wang H."/>
            <person name="Chen L.Q."/>
            <person name="Zhou N."/>
            <person name="Lu J.J."/>
            <person name="Pu X.X."/>
            <person name="Wan B."/>
            <person name="Wang L."/>
            <person name="Liu S.J."/>
        </authorList>
    </citation>
    <scope>NUCLEOTIDE SEQUENCE [LARGE SCALE GENOMIC DNA]</scope>
    <source>
        <strain evidence="1 2">MT-5</strain>
    </source>
</reference>
<comment type="caution">
    <text evidence="1">The sequence shown here is derived from an EMBL/GenBank/DDBJ whole genome shotgun (WGS) entry which is preliminary data.</text>
</comment>
<gene>
    <name evidence="1" type="ORF">AB8U03_07685</name>
</gene>
<proteinExistence type="predicted"/>
<name>A0ABV4BMS4_9CLOT</name>
<dbReference type="RefSeq" id="WP_369703970.1">
    <property type="nucleotide sequence ID" value="NZ_JBGEWD010000006.1"/>
</dbReference>
<evidence type="ECO:0000313" key="2">
    <source>
        <dbReference type="Proteomes" id="UP001564657"/>
    </source>
</evidence>
<dbReference type="EMBL" id="JBGEWD010000006">
    <property type="protein sequence ID" value="MEY8000079.1"/>
    <property type="molecule type" value="Genomic_DNA"/>
</dbReference>
<organism evidence="1 2">
    <name type="scientific">Clostridium moutaii</name>
    <dbReference type="NCBI Taxonomy" id="3240932"/>
    <lineage>
        <taxon>Bacteria</taxon>
        <taxon>Bacillati</taxon>
        <taxon>Bacillota</taxon>
        <taxon>Clostridia</taxon>
        <taxon>Eubacteriales</taxon>
        <taxon>Clostridiaceae</taxon>
        <taxon>Clostridium</taxon>
    </lineage>
</organism>
<dbReference type="Proteomes" id="UP001564657">
    <property type="component" value="Unassembled WGS sequence"/>
</dbReference>
<protein>
    <submittedName>
        <fullName evidence="1">Uncharacterized protein</fullName>
    </submittedName>
</protein>
<keyword evidence="2" id="KW-1185">Reference proteome</keyword>